<dbReference type="InterPro" id="IPR013249">
    <property type="entry name" value="RNA_pol_sigma70_r4_t2"/>
</dbReference>
<sequence>MSDDEVRQFQEYAAARLVPLRRLAYLMCGNWHLAEDITSTVLTKLFETWRRARLVENLDAYVRRMLVRAVIDETRRPWRRERPAQYPLDTVSQSPDDGVVDRMVLREALARMPARRRAVLILRFVEALSVEETAVAMGCSTGTVKSQTARGLATMRELLSAEHASRGRSPG</sequence>
<keyword evidence="3" id="KW-0731">Sigma factor</keyword>
<dbReference type="PANTHER" id="PTHR43133:SF50">
    <property type="entry name" value="ECF RNA POLYMERASE SIGMA FACTOR SIGM"/>
    <property type="match status" value="1"/>
</dbReference>
<keyword evidence="2" id="KW-0805">Transcription regulation</keyword>
<dbReference type="Gene3D" id="1.10.10.10">
    <property type="entry name" value="Winged helix-like DNA-binding domain superfamily/Winged helix DNA-binding domain"/>
    <property type="match status" value="1"/>
</dbReference>
<evidence type="ECO:0000259" key="6">
    <source>
        <dbReference type="Pfam" id="PF04542"/>
    </source>
</evidence>
<dbReference type="NCBIfam" id="TIGR02937">
    <property type="entry name" value="sigma70-ECF"/>
    <property type="match status" value="1"/>
</dbReference>
<dbReference type="InterPro" id="IPR007627">
    <property type="entry name" value="RNA_pol_sigma70_r2"/>
</dbReference>
<dbReference type="CDD" id="cd06171">
    <property type="entry name" value="Sigma70_r4"/>
    <property type="match status" value="1"/>
</dbReference>
<accession>A0ABY5VSC3</accession>
<dbReference type="InterPro" id="IPR039425">
    <property type="entry name" value="RNA_pol_sigma-70-like"/>
</dbReference>
<dbReference type="InterPro" id="IPR013325">
    <property type="entry name" value="RNA_pol_sigma_r2"/>
</dbReference>
<dbReference type="Gene3D" id="1.10.1740.10">
    <property type="match status" value="1"/>
</dbReference>
<organism evidence="8 9">
    <name type="scientific">Dactylosporangium fulvum</name>
    <dbReference type="NCBI Taxonomy" id="53359"/>
    <lineage>
        <taxon>Bacteria</taxon>
        <taxon>Bacillati</taxon>
        <taxon>Actinomycetota</taxon>
        <taxon>Actinomycetes</taxon>
        <taxon>Micromonosporales</taxon>
        <taxon>Micromonosporaceae</taxon>
        <taxon>Dactylosporangium</taxon>
    </lineage>
</organism>
<feature type="domain" description="RNA polymerase sigma-70 region 2" evidence="6">
    <location>
        <begin position="20"/>
        <end position="79"/>
    </location>
</feature>
<evidence type="ECO:0000256" key="3">
    <source>
        <dbReference type="ARBA" id="ARBA00023082"/>
    </source>
</evidence>
<keyword evidence="9" id="KW-1185">Reference proteome</keyword>
<keyword evidence="4" id="KW-0238">DNA-binding</keyword>
<gene>
    <name evidence="8" type="ORF">Dfulv_33130</name>
</gene>
<dbReference type="InterPro" id="IPR036388">
    <property type="entry name" value="WH-like_DNA-bd_sf"/>
</dbReference>
<dbReference type="InterPro" id="IPR013324">
    <property type="entry name" value="RNA_pol_sigma_r3/r4-like"/>
</dbReference>
<evidence type="ECO:0000256" key="2">
    <source>
        <dbReference type="ARBA" id="ARBA00023015"/>
    </source>
</evidence>
<dbReference type="PANTHER" id="PTHR43133">
    <property type="entry name" value="RNA POLYMERASE ECF-TYPE SIGMA FACTO"/>
    <property type="match status" value="1"/>
</dbReference>
<dbReference type="EMBL" id="CP073720">
    <property type="protein sequence ID" value="UWP79986.1"/>
    <property type="molecule type" value="Genomic_DNA"/>
</dbReference>
<evidence type="ECO:0000313" key="8">
    <source>
        <dbReference type="EMBL" id="UWP79986.1"/>
    </source>
</evidence>
<keyword evidence="5" id="KW-0804">Transcription</keyword>
<comment type="similarity">
    <text evidence="1">Belongs to the sigma-70 factor family. ECF subfamily.</text>
</comment>
<dbReference type="Pfam" id="PF04542">
    <property type="entry name" value="Sigma70_r2"/>
    <property type="match status" value="1"/>
</dbReference>
<dbReference type="Proteomes" id="UP001059617">
    <property type="component" value="Chromosome"/>
</dbReference>
<reference evidence="8" key="2">
    <citation type="submission" date="2022-09" db="EMBL/GenBank/DDBJ databases">
        <title>Biosynthetic gene clusters of Dactylosporangioum fulvum.</title>
        <authorList>
            <person name="Caradec T."/>
        </authorList>
    </citation>
    <scope>NUCLEOTIDE SEQUENCE</scope>
    <source>
        <strain evidence="8">NRRL B-16292</strain>
    </source>
</reference>
<dbReference type="Pfam" id="PF08281">
    <property type="entry name" value="Sigma70_r4_2"/>
    <property type="match status" value="1"/>
</dbReference>
<evidence type="ECO:0000256" key="1">
    <source>
        <dbReference type="ARBA" id="ARBA00010641"/>
    </source>
</evidence>
<feature type="domain" description="RNA polymerase sigma factor 70 region 4 type 2" evidence="7">
    <location>
        <begin position="103"/>
        <end position="155"/>
    </location>
</feature>
<dbReference type="InterPro" id="IPR014284">
    <property type="entry name" value="RNA_pol_sigma-70_dom"/>
</dbReference>
<dbReference type="SUPFAM" id="SSF88659">
    <property type="entry name" value="Sigma3 and sigma4 domains of RNA polymerase sigma factors"/>
    <property type="match status" value="1"/>
</dbReference>
<evidence type="ECO:0000259" key="7">
    <source>
        <dbReference type="Pfam" id="PF08281"/>
    </source>
</evidence>
<proteinExistence type="inferred from homology"/>
<evidence type="ECO:0000256" key="5">
    <source>
        <dbReference type="ARBA" id="ARBA00023163"/>
    </source>
</evidence>
<evidence type="ECO:0000313" key="9">
    <source>
        <dbReference type="Proteomes" id="UP001059617"/>
    </source>
</evidence>
<evidence type="ECO:0000256" key="4">
    <source>
        <dbReference type="ARBA" id="ARBA00023125"/>
    </source>
</evidence>
<protein>
    <submittedName>
        <fullName evidence="8">SigE family RNA polymerase sigma factor</fullName>
    </submittedName>
</protein>
<name>A0ABY5VSC3_9ACTN</name>
<dbReference type="SUPFAM" id="SSF88946">
    <property type="entry name" value="Sigma2 domain of RNA polymerase sigma factors"/>
    <property type="match status" value="1"/>
</dbReference>
<dbReference type="RefSeq" id="WP_259857744.1">
    <property type="nucleotide sequence ID" value="NZ_BAAAST010000138.1"/>
</dbReference>
<reference evidence="8" key="1">
    <citation type="submission" date="2021-04" db="EMBL/GenBank/DDBJ databases">
        <authorList>
            <person name="Hartkoorn R.C."/>
            <person name="Beaudoing E."/>
            <person name="Hot D."/>
        </authorList>
    </citation>
    <scope>NUCLEOTIDE SEQUENCE</scope>
    <source>
        <strain evidence="8">NRRL B-16292</strain>
    </source>
</reference>